<dbReference type="EMBL" id="JH930468">
    <property type="protein sequence ID" value="EKM61819.1"/>
    <property type="molecule type" value="Genomic_DNA"/>
</dbReference>
<dbReference type="InParanoid" id="K5WRG2"/>
<dbReference type="HOGENOM" id="CLU_898835_0_0_1"/>
<accession>K5WRG2</accession>
<dbReference type="RefSeq" id="XP_007391215.1">
    <property type="nucleotide sequence ID" value="XM_007391153.1"/>
</dbReference>
<dbReference type="AlphaFoldDB" id="K5WRG2"/>
<dbReference type="Proteomes" id="UP000008370">
    <property type="component" value="Unassembled WGS sequence"/>
</dbReference>
<protein>
    <submittedName>
        <fullName evidence="1">Uncharacterized protein</fullName>
    </submittedName>
</protein>
<reference evidence="1 2" key="1">
    <citation type="journal article" date="2012" name="BMC Genomics">
        <title>Comparative genomics of the white-rot fungi, Phanerochaete carnosa and P. chrysosporium, to elucidate the genetic basis of the distinct wood types they colonize.</title>
        <authorList>
            <person name="Suzuki H."/>
            <person name="MacDonald J."/>
            <person name="Syed K."/>
            <person name="Salamov A."/>
            <person name="Hori C."/>
            <person name="Aerts A."/>
            <person name="Henrissat B."/>
            <person name="Wiebenga A."/>
            <person name="vanKuyk P.A."/>
            <person name="Barry K."/>
            <person name="Lindquist E."/>
            <person name="LaButti K."/>
            <person name="Lapidus A."/>
            <person name="Lucas S."/>
            <person name="Coutinho P."/>
            <person name="Gong Y."/>
            <person name="Samejima M."/>
            <person name="Mahadevan R."/>
            <person name="Abou-Zaid M."/>
            <person name="de Vries R.P."/>
            <person name="Igarashi K."/>
            <person name="Yadav J.S."/>
            <person name="Grigoriev I.V."/>
            <person name="Master E.R."/>
        </authorList>
    </citation>
    <scope>NUCLEOTIDE SEQUENCE [LARGE SCALE GENOMIC DNA]</scope>
    <source>
        <strain evidence="1 2">HHB-10118-sp</strain>
    </source>
</reference>
<dbReference type="OrthoDB" id="10550434at2759"/>
<keyword evidence="2" id="KW-1185">Reference proteome</keyword>
<evidence type="ECO:0000313" key="2">
    <source>
        <dbReference type="Proteomes" id="UP000008370"/>
    </source>
</evidence>
<organism evidence="1 2">
    <name type="scientific">Phanerochaete carnosa (strain HHB-10118-sp)</name>
    <name type="common">White-rot fungus</name>
    <name type="synonym">Peniophora carnosa</name>
    <dbReference type="NCBI Taxonomy" id="650164"/>
    <lineage>
        <taxon>Eukaryota</taxon>
        <taxon>Fungi</taxon>
        <taxon>Dikarya</taxon>
        <taxon>Basidiomycota</taxon>
        <taxon>Agaricomycotina</taxon>
        <taxon>Agaricomycetes</taxon>
        <taxon>Polyporales</taxon>
        <taxon>Phanerochaetaceae</taxon>
        <taxon>Phanerochaete</taxon>
    </lineage>
</organism>
<dbReference type="KEGG" id="pco:PHACADRAFT_191011"/>
<evidence type="ECO:0000313" key="1">
    <source>
        <dbReference type="EMBL" id="EKM61819.1"/>
    </source>
</evidence>
<gene>
    <name evidence="1" type="ORF">PHACADRAFT_191011</name>
</gene>
<feature type="non-terminal residue" evidence="1">
    <location>
        <position position="1"/>
    </location>
</feature>
<sequence length="310" mass="34470">IRQLVLNFGDATHVPRLDVFDLARGLALLPNLDDLVLAGLTLWVGPPLGAPPGALRRIEQLVLDNMTLDPRELLQLLAVVAPRSGLSLGHHVRLRSKFWVDDVPPAALRRLENVAWRELAMGFYEGGKYDMVMGALRKTHMARRLGRLEVNQLWAPDVPAVREILADVGATLRTLALNLRECASTHESRLGFGSGFGFDVLQKLERLRLDFGNPQMSHELFGFVMRELEAKPSAPRPKLNLELRLGGQFIDQIGAWDEVLGAAKGWIGSILLKVNDGEGWWDDEAGRDPTAEEWDVVREKMPLFCPSGLA</sequence>
<proteinExistence type="predicted"/>
<dbReference type="GeneID" id="18910722"/>
<name>K5WRG2_PHACS</name>